<accession>A0A9X3BVD5</accession>
<keyword evidence="5" id="KW-0443">Lipid metabolism</keyword>
<dbReference type="EC" id="4.2.1.17" evidence="3"/>
<dbReference type="InterPro" id="IPR001753">
    <property type="entry name" value="Enoyl-CoA_hydra/iso"/>
</dbReference>
<evidence type="ECO:0000256" key="6">
    <source>
        <dbReference type="ARBA" id="ARBA00023239"/>
    </source>
</evidence>
<comment type="similarity">
    <text evidence="2 11">Belongs to the enoyl-CoA hydratase/isomerase family.</text>
</comment>
<keyword evidence="13" id="KW-1185">Reference proteome</keyword>
<dbReference type="RefSeq" id="WP_264011312.1">
    <property type="nucleotide sequence ID" value="NZ_JACKSJ010000026.1"/>
</dbReference>
<dbReference type="CDD" id="cd06558">
    <property type="entry name" value="crotonase-like"/>
    <property type="match status" value="1"/>
</dbReference>
<evidence type="ECO:0000256" key="3">
    <source>
        <dbReference type="ARBA" id="ARBA00012076"/>
    </source>
</evidence>
<dbReference type="GO" id="GO:0006635">
    <property type="term" value="P:fatty acid beta-oxidation"/>
    <property type="evidence" value="ECO:0007669"/>
    <property type="project" value="TreeGrafter"/>
</dbReference>
<reference evidence="12" key="1">
    <citation type="submission" date="2020-07" db="EMBL/GenBank/DDBJ databases">
        <authorList>
            <person name="Pettersson B.M.F."/>
            <person name="Behra P.R.K."/>
            <person name="Ramesh M."/>
            <person name="Das S."/>
            <person name="Dasgupta S."/>
            <person name="Kirsebom L.A."/>
        </authorList>
    </citation>
    <scope>NUCLEOTIDE SEQUENCE</scope>
    <source>
        <strain evidence="12">DSM 44615</strain>
    </source>
</reference>
<evidence type="ECO:0000256" key="1">
    <source>
        <dbReference type="ARBA" id="ARBA00002994"/>
    </source>
</evidence>
<comment type="catalytic activity">
    <reaction evidence="7">
        <text>a (3S)-3-hydroxyacyl-CoA = a (2E)-enoyl-CoA + H2O</text>
        <dbReference type="Rhea" id="RHEA:16105"/>
        <dbReference type="ChEBI" id="CHEBI:15377"/>
        <dbReference type="ChEBI" id="CHEBI:57318"/>
        <dbReference type="ChEBI" id="CHEBI:58856"/>
        <dbReference type="EC" id="4.2.1.17"/>
    </reaction>
</comment>
<evidence type="ECO:0000256" key="9">
    <source>
        <dbReference type="ARBA" id="ARBA00039456"/>
    </source>
</evidence>
<dbReference type="EMBL" id="JACKSJ010000026">
    <property type="protein sequence ID" value="MCV7169127.1"/>
    <property type="molecule type" value="Genomic_DNA"/>
</dbReference>
<dbReference type="Gene3D" id="1.10.12.10">
    <property type="entry name" value="Lyase 2-enoyl-coa Hydratase, Chain A, domain 2"/>
    <property type="match status" value="1"/>
</dbReference>
<dbReference type="InterPro" id="IPR029045">
    <property type="entry name" value="ClpP/crotonase-like_dom_sf"/>
</dbReference>
<evidence type="ECO:0000313" key="12">
    <source>
        <dbReference type="EMBL" id="MCV7169127.1"/>
    </source>
</evidence>
<evidence type="ECO:0000256" key="5">
    <source>
        <dbReference type="ARBA" id="ARBA00023098"/>
    </source>
</evidence>
<dbReference type="GO" id="GO:0004300">
    <property type="term" value="F:enoyl-CoA hydratase activity"/>
    <property type="evidence" value="ECO:0007669"/>
    <property type="project" value="UniProtKB-EC"/>
</dbReference>
<dbReference type="AlphaFoldDB" id="A0A9X3BVD5"/>
<evidence type="ECO:0000256" key="11">
    <source>
        <dbReference type="RuleBase" id="RU003707"/>
    </source>
</evidence>
<sequence length="271" mass="28426">MTGADTTTAPGALVERRGNVMVITINRPEARNAINSAVSIALGDALEQAQQDPDVRVVVVTGAGDKSFCAGADLKALSRGENIGHPDRPAWGFAGYVRHFIDKPTIAAVNGTALGGGTELALASDLVVAGESAKFGLPEVKRGLIAAAGGVFRLVEQIPRKVALQMMFTGEPITSDEALKWGLINEVVPDGEEGAVLDAALALAERITVNAPLAVQASKRVAIGADDRVVADDEPGWTRTRREVAVVFSSEDAKEGPLAFAQKREPVWKAK</sequence>
<dbReference type="NCBIfam" id="NF006100">
    <property type="entry name" value="PRK08252.1"/>
    <property type="match status" value="1"/>
</dbReference>
<comment type="function">
    <text evidence="1">Could possibly oxidize fatty acids using specific components.</text>
</comment>
<evidence type="ECO:0000256" key="10">
    <source>
        <dbReference type="ARBA" id="ARBA00073436"/>
    </source>
</evidence>
<comment type="catalytic activity">
    <reaction evidence="8">
        <text>a 4-saturated-(3S)-3-hydroxyacyl-CoA = a (3E)-enoyl-CoA + H2O</text>
        <dbReference type="Rhea" id="RHEA:20724"/>
        <dbReference type="ChEBI" id="CHEBI:15377"/>
        <dbReference type="ChEBI" id="CHEBI:58521"/>
        <dbReference type="ChEBI" id="CHEBI:137480"/>
        <dbReference type="EC" id="4.2.1.17"/>
    </reaction>
</comment>
<dbReference type="Pfam" id="PF00378">
    <property type="entry name" value="ECH_1"/>
    <property type="match status" value="1"/>
</dbReference>
<dbReference type="Proteomes" id="UP001140293">
    <property type="component" value="Unassembled WGS sequence"/>
</dbReference>
<evidence type="ECO:0000256" key="8">
    <source>
        <dbReference type="ARBA" id="ARBA00023717"/>
    </source>
</evidence>
<organism evidence="12 13">
    <name type="scientific">[Mycobacterium] manitobense</name>
    <dbReference type="NCBI Taxonomy" id="190147"/>
    <lineage>
        <taxon>Bacteria</taxon>
        <taxon>Bacillati</taxon>
        <taxon>Actinomycetota</taxon>
        <taxon>Actinomycetes</taxon>
        <taxon>Mycobacteriales</taxon>
        <taxon>Mycobacteriaceae</taxon>
        <taxon>Mycolicibacterium</taxon>
    </lineage>
</organism>
<evidence type="ECO:0000256" key="2">
    <source>
        <dbReference type="ARBA" id="ARBA00005254"/>
    </source>
</evidence>
<evidence type="ECO:0000256" key="4">
    <source>
        <dbReference type="ARBA" id="ARBA00022832"/>
    </source>
</evidence>
<name>A0A9X3BVD5_9MYCO</name>
<reference evidence="12" key="2">
    <citation type="journal article" date="2022" name="BMC Genomics">
        <title>Comparative genome analysis of mycobacteria focusing on tRNA and non-coding RNA.</title>
        <authorList>
            <person name="Behra P.R.K."/>
            <person name="Pettersson B.M.F."/>
            <person name="Ramesh M."/>
            <person name="Das S."/>
            <person name="Dasgupta S."/>
            <person name="Kirsebom L.A."/>
        </authorList>
    </citation>
    <scope>NUCLEOTIDE SEQUENCE</scope>
    <source>
        <strain evidence="12">DSM 44615</strain>
    </source>
</reference>
<dbReference type="FunFam" id="3.90.226.10:FF:000009">
    <property type="entry name" value="Carnitinyl-CoA dehydratase"/>
    <property type="match status" value="1"/>
</dbReference>
<keyword evidence="4" id="KW-0276">Fatty acid metabolism</keyword>
<protein>
    <recommendedName>
        <fullName evidence="9">Probable enoyl-CoA hydratase EchA17</fullName>
        <ecNumber evidence="3">4.2.1.17</ecNumber>
    </recommendedName>
    <alternativeName>
        <fullName evidence="10">Probable enoyl-CoA hydratase echA17</fullName>
    </alternativeName>
</protein>
<dbReference type="Gene3D" id="3.90.226.10">
    <property type="entry name" value="2-enoyl-CoA Hydratase, Chain A, domain 1"/>
    <property type="match status" value="1"/>
</dbReference>
<dbReference type="PANTHER" id="PTHR11941:SF169">
    <property type="entry name" value="(7AS)-7A-METHYL-1,5-DIOXO-2,3,5,6,7,7A-HEXAHYDRO-1H-INDENE-CARBOXYL-COA HYDROLASE"/>
    <property type="match status" value="1"/>
</dbReference>
<dbReference type="SUPFAM" id="SSF52096">
    <property type="entry name" value="ClpP/crotonase"/>
    <property type="match status" value="1"/>
</dbReference>
<evidence type="ECO:0000256" key="7">
    <source>
        <dbReference type="ARBA" id="ARBA00023709"/>
    </source>
</evidence>
<dbReference type="InterPro" id="IPR014748">
    <property type="entry name" value="Enoyl-CoA_hydra_C"/>
</dbReference>
<proteinExistence type="inferred from homology"/>
<dbReference type="PROSITE" id="PS00166">
    <property type="entry name" value="ENOYL_COA_HYDRATASE"/>
    <property type="match status" value="1"/>
</dbReference>
<dbReference type="PANTHER" id="PTHR11941">
    <property type="entry name" value="ENOYL-COA HYDRATASE-RELATED"/>
    <property type="match status" value="1"/>
</dbReference>
<dbReference type="InterPro" id="IPR018376">
    <property type="entry name" value="Enoyl-CoA_hyd/isom_CS"/>
</dbReference>
<evidence type="ECO:0000313" key="13">
    <source>
        <dbReference type="Proteomes" id="UP001140293"/>
    </source>
</evidence>
<gene>
    <name evidence="12" type="ORF">H7I41_04210</name>
</gene>
<keyword evidence="6" id="KW-0456">Lyase</keyword>
<comment type="caution">
    <text evidence="12">The sequence shown here is derived from an EMBL/GenBank/DDBJ whole genome shotgun (WGS) entry which is preliminary data.</text>
</comment>